<evidence type="ECO:0000256" key="1">
    <source>
        <dbReference type="SAM" id="Phobius"/>
    </source>
</evidence>
<feature type="transmembrane region" description="Helical" evidence="1">
    <location>
        <begin position="9"/>
        <end position="27"/>
    </location>
</feature>
<dbReference type="EMBL" id="VUNQ01000002">
    <property type="protein sequence ID" value="MSU00252.1"/>
    <property type="molecule type" value="Genomic_DNA"/>
</dbReference>
<gene>
    <name evidence="2" type="ORF">FYJ83_02060</name>
</gene>
<comment type="caution">
    <text evidence="2">The sequence shown here is derived from an EMBL/GenBank/DDBJ whole genome shotgun (WGS) entry which is preliminary data.</text>
</comment>
<keyword evidence="1" id="KW-1133">Transmembrane helix</keyword>
<keyword evidence="3" id="KW-1185">Reference proteome</keyword>
<dbReference type="RefSeq" id="WP_154438597.1">
    <property type="nucleotide sequence ID" value="NZ_VUNQ01000002.1"/>
</dbReference>
<keyword evidence="1" id="KW-0472">Membrane</keyword>
<accession>A0A6N7XHP7</accession>
<reference evidence="2 3" key="1">
    <citation type="submission" date="2019-09" db="EMBL/GenBank/DDBJ databases">
        <title>In-depth cultivation of the pig gut microbiome towards novel bacterial diversity and tailored functional studies.</title>
        <authorList>
            <person name="Wylensek D."/>
            <person name="Hitch T.C.A."/>
            <person name="Clavel T."/>
        </authorList>
    </citation>
    <scope>NUCLEOTIDE SEQUENCE [LARGE SCALE GENOMIC DNA]</scope>
    <source>
        <strain evidence="2 3">WCA3-693-APC-4?</strain>
    </source>
</reference>
<evidence type="ECO:0000313" key="3">
    <source>
        <dbReference type="Proteomes" id="UP000469523"/>
    </source>
</evidence>
<dbReference type="Proteomes" id="UP000469523">
    <property type="component" value="Unassembled WGS sequence"/>
</dbReference>
<protein>
    <submittedName>
        <fullName evidence="2">Uncharacterized protein</fullName>
    </submittedName>
</protein>
<name>A0A6N7XHP7_9FIRM</name>
<sequence>MTKSRKSKLFFIGILAILYIVISLNFHKIRFALSILRLYGQDKKIESTIDDKANNEPIVDNPLKDILESVGVMDNSKDIEDTNKENKKSSNKINISDDRKKDYINIIDRYNSTFEDLQSEFESQLNSLVKKGIAEYSNGGVSTTKLANKYLSIGADLEKSSDAKFNKILKEMEKELKSNGHDTSITKEIKNYYTSFKDAKKTDLIDRGMKHVD</sequence>
<organism evidence="2 3">
    <name type="scientific">Tissierella pigra</name>
    <dbReference type="NCBI Taxonomy" id="2607614"/>
    <lineage>
        <taxon>Bacteria</taxon>
        <taxon>Bacillati</taxon>
        <taxon>Bacillota</taxon>
        <taxon>Tissierellia</taxon>
        <taxon>Tissierellales</taxon>
        <taxon>Tissierellaceae</taxon>
        <taxon>Tissierella</taxon>
    </lineage>
</organism>
<keyword evidence="1" id="KW-0812">Transmembrane</keyword>
<evidence type="ECO:0000313" key="2">
    <source>
        <dbReference type="EMBL" id="MSU00252.1"/>
    </source>
</evidence>
<dbReference type="AlphaFoldDB" id="A0A6N7XHP7"/>
<proteinExistence type="predicted"/>